<accession>A0ABY9C517</accession>
<gene>
    <name evidence="1" type="ORF">VitviT2T_009303</name>
</gene>
<evidence type="ECO:0000313" key="1">
    <source>
        <dbReference type="EMBL" id="WJZ90137.1"/>
    </source>
</evidence>
<organism evidence="1 2">
    <name type="scientific">Vitis vinifera</name>
    <name type="common">Grape</name>
    <dbReference type="NCBI Taxonomy" id="29760"/>
    <lineage>
        <taxon>Eukaryota</taxon>
        <taxon>Viridiplantae</taxon>
        <taxon>Streptophyta</taxon>
        <taxon>Embryophyta</taxon>
        <taxon>Tracheophyta</taxon>
        <taxon>Spermatophyta</taxon>
        <taxon>Magnoliopsida</taxon>
        <taxon>eudicotyledons</taxon>
        <taxon>Gunneridae</taxon>
        <taxon>Pentapetalae</taxon>
        <taxon>rosids</taxon>
        <taxon>Vitales</taxon>
        <taxon>Vitaceae</taxon>
        <taxon>Viteae</taxon>
        <taxon>Vitis</taxon>
    </lineage>
</organism>
<reference evidence="1 2" key="1">
    <citation type="journal article" date="2023" name="Hortic Res">
        <title>The complete reference genome for grapevine (Vitis vinifera L.) genetics and breeding.</title>
        <authorList>
            <person name="Shi X."/>
            <person name="Cao S."/>
            <person name="Wang X."/>
            <person name="Huang S."/>
            <person name="Wang Y."/>
            <person name="Liu Z."/>
            <person name="Liu W."/>
            <person name="Leng X."/>
            <person name="Peng Y."/>
            <person name="Wang N."/>
            <person name="Wang Y."/>
            <person name="Ma Z."/>
            <person name="Xu X."/>
            <person name="Zhang F."/>
            <person name="Xue H."/>
            <person name="Zhong H."/>
            <person name="Wang Y."/>
            <person name="Zhang K."/>
            <person name="Velt A."/>
            <person name="Avia K."/>
            <person name="Holtgrawe D."/>
            <person name="Grimplet J."/>
            <person name="Matus J.T."/>
            <person name="Ware D."/>
            <person name="Wu X."/>
            <person name="Wang H."/>
            <person name="Liu C."/>
            <person name="Fang Y."/>
            <person name="Rustenholz C."/>
            <person name="Cheng Z."/>
            <person name="Xiao H."/>
            <person name="Zhou Y."/>
        </authorList>
    </citation>
    <scope>NUCLEOTIDE SEQUENCE [LARGE SCALE GENOMIC DNA]</scope>
    <source>
        <strain evidence="2">cv. Pinot noir / PN40024</strain>
        <tissue evidence="1">Leaf</tissue>
    </source>
</reference>
<protein>
    <submittedName>
        <fullName evidence="1">Uncharacterized protein</fullName>
    </submittedName>
</protein>
<name>A0ABY9C517_VITVI</name>
<dbReference type="EMBL" id="CP126654">
    <property type="protein sequence ID" value="WJZ90137.1"/>
    <property type="molecule type" value="Genomic_DNA"/>
</dbReference>
<keyword evidence="2" id="KW-1185">Reference proteome</keyword>
<sequence length="254" mass="25136">MLSDERTTAVASSTLHESPWNVVATAAAAGGVGVGVGVPDGAALWRHESDEEICESAHDVLVGGFGVEGEVAEEELVEVVPIGSHVDQVTCLHHLLHGSPEVHVRIRGVGGDGNAPRDGGFGLRRGVGGLGGGGGRGGGVDDGVGAARGGEEEALGGVDGGEVGGGGGFGFGVGVGVRVRGVIVVVHGATVGLGGGGGEVVDGVEVLNEGGPGGGQWTAVIVRLGHGEFWALDPGEAEMEILAECGWHFIKNSE</sequence>
<evidence type="ECO:0000313" key="2">
    <source>
        <dbReference type="Proteomes" id="UP001227230"/>
    </source>
</evidence>
<proteinExistence type="predicted"/>
<dbReference type="Proteomes" id="UP001227230">
    <property type="component" value="Chromosome 7"/>
</dbReference>